<protein>
    <submittedName>
        <fullName evidence="2">Uncharacterized protein</fullName>
    </submittedName>
</protein>
<evidence type="ECO:0000313" key="3">
    <source>
        <dbReference type="Proteomes" id="UP000094960"/>
    </source>
</evidence>
<feature type="region of interest" description="Disordered" evidence="1">
    <location>
        <begin position="1"/>
        <end position="26"/>
    </location>
</feature>
<organism evidence="2 3">
    <name type="scientific">Streptomyces fodineus</name>
    <dbReference type="NCBI Taxonomy" id="1904616"/>
    <lineage>
        <taxon>Bacteria</taxon>
        <taxon>Bacillati</taxon>
        <taxon>Actinomycetota</taxon>
        <taxon>Actinomycetes</taxon>
        <taxon>Kitasatosporales</taxon>
        <taxon>Streptomycetaceae</taxon>
        <taxon>Streptomyces</taxon>
    </lineage>
</organism>
<gene>
    <name evidence="2" type="ORF">BFF78_07755</name>
</gene>
<dbReference type="RefSeq" id="WP_069777607.1">
    <property type="nucleotide sequence ID" value="NZ_CP017248.1"/>
</dbReference>
<accession>A0A1D7Y5T2</accession>
<dbReference type="AlphaFoldDB" id="A0A1D7Y5T2"/>
<name>A0A1D7Y5T2_9ACTN</name>
<sequence length="65" mass="6763">MRDPPLAGASSAPATQPASRAATRIDERQQVLDAVAGRITEGLSESDRAHIPGFAEVGSARYSKA</sequence>
<dbReference type="Proteomes" id="UP000094960">
    <property type="component" value="Chromosome"/>
</dbReference>
<reference evidence="3" key="1">
    <citation type="submission" date="2016-09" db="EMBL/GenBank/DDBJ databases">
        <title>Streptomyces puniciscabiei strain:TW1S1 Genome sequencing and assembly.</title>
        <authorList>
            <person name="Kim M.-K."/>
            <person name="Kim S.B."/>
        </authorList>
    </citation>
    <scope>NUCLEOTIDE SEQUENCE [LARGE SCALE GENOMIC DNA]</scope>
    <source>
        <strain evidence="3">TW1S1</strain>
    </source>
</reference>
<evidence type="ECO:0000256" key="1">
    <source>
        <dbReference type="SAM" id="MobiDB-lite"/>
    </source>
</evidence>
<keyword evidence="3" id="KW-1185">Reference proteome</keyword>
<dbReference type="KEGG" id="spun:BFF78_07755"/>
<proteinExistence type="predicted"/>
<dbReference type="EMBL" id="CP017248">
    <property type="protein sequence ID" value="AOR30955.1"/>
    <property type="molecule type" value="Genomic_DNA"/>
</dbReference>
<evidence type="ECO:0000313" key="2">
    <source>
        <dbReference type="EMBL" id="AOR30955.1"/>
    </source>
</evidence>